<reference evidence="3" key="1">
    <citation type="submission" date="2023-07" db="EMBL/GenBank/DDBJ databases">
        <title>A chromosome-level genome assembly of Lolium multiflorum.</title>
        <authorList>
            <person name="Chen Y."/>
            <person name="Copetti D."/>
            <person name="Kolliker R."/>
            <person name="Studer B."/>
        </authorList>
    </citation>
    <scope>NUCLEOTIDE SEQUENCE</scope>
    <source>
        <strain evidence="3">02402/16</strain>
        <tissue evidence="3">Leaf</tissue>
    </source>
</reference>
<evidence type="ECO:0000313" key="4">
    <source>
        <dbReference type="Proteomes" id="UP001231189"/>
    </source>
</evidence>
<feature type="region of interest" description="Disordered" evidence="1">
    <location>
        <begin position="79"/>
        <end position="111"/>
    </location>
</feature>
<feature type="transmembrane region" description="Helical" evidence="2">
    <location>
        <begin position="294"/>
        <end position="312"/>
    </location>
</feature>
<feature type="compositionally biased region" description="Basic and acidic residues" evidence="1">
    <location>
        <begin position="101"/>
        <end position="111"/>
    </location>
</feature>
<dbReference type="Proteomes" id="UP001231189">
    <property type="component" value="Unassembled WGS sequence"/>
</dbReference>
<evidence type="ECO:0008006" key="5">
    <source>
        <dbReference type="Google" id="ProtNLM"/>
    </source>
</evidence>
<evidence type="ECO:0000256" key="1">
    <source>
        <dbReference type="SAM" id="MobiDB-lite"/>
    </source>
</evidence>
<feature type="transmembrane region" description="Helical" evidence="2">
    <location>
        <begin position="261"/>
        <end position="282"/>
    </location>
</feature>
<dbReference type="AlphaFoldDB" id="A0AAD8TUR4"/>
<protein>
    <recommendedName>
        <fullName evidence="5">DUF4220 domain-containing protein</fullName>
    </recommendedName>
</protein>
<comment type="caution">
    <text evidence="3">The sequence shown here is derived from an EMBL/GenBank/DDBJ whole genome shotgun (WGS) entry which is preliminary data.</text>
</comment>
<name>A0AAD8TUR4_LOLMU</name>
<keyword evidence="4" id="KW-1185">Reference proteome</keyword>
<proteinExistence type="predicted"/>
<keyword evidence="2" id="KW-0812">Transmembrane</keyword>
<accession>A0AAD8TUR4</accession>
<organism evidence="3 4">
    <name type="scientific">Lolium multiflorum</name>
    <name type="common">Italian ryegrass</name>
    <name type="synonym">Lolium perenne subsp. multiflorum</name>
    <dbReference type="NCBI Taxonomy" id="4521"/>
    <lineage>
        <taxon>Eukaryota</taxon>
        <taxon>Viridiplantae</taxon>
        <taxon>Streptophyta</taxon>
        <taxon>Embryophyta</taxon>
        <taxon>Tracheophyta</taxon>
        <taxon>Spermatophyta</taxon>
        <taxon>Magnoliopsida</taxon>
        <taxon>Liliopsida</taxon>
        <taxon>Poales</taxon>
        <taxon>Poaceae</taxon>
        <taxon>BOP clade</taxon>
        <taxon>Pooideae</taxon>
        <taxon>Poodae</taxon>
        <taxon>Poeae</taxon>
        <taxon>Poeae Chloroplast Group 2 (Poeae type)</taxon>
        <taxon>Loliodinae</taxon>
        <taxon>Loliinae</taxon>
        <taxon>Lolium</taxon>
    </lineage>
</organism>
<dbReference type="InterPro" id="IPR007658">
    <property type="entry name" value="DUF594"/>
</dbReference>
<keyword evidence="2" id="KW-1133">Transmembrane helix</keyword>
<keyword evidence="2" id="KW-0472">Membrane</keyword>
<gene>
    <name evidence="3" type="ORF">QYE76_009170</name>
</gene>
<dbReference type="EMBL" id="JAUUTY010000001">
    <property type="protein sequence ID" value="KAK1692473.1"/>
    <property type="molecule type" value="Genomic_DNA"/>
</dbReference>
<evidence type="ECO:0000256" key="2">
    <source>
        <dbReference type="SAM" id="Phobius"/>
    </source>
</evidence>
<sequence>MVGRLAAAHPRPRQPRPAVVSAAGCSHAQVQHPTHIQDMHLAGNYFQRCTSNLRAGHPLQPPFEGQPQLWQSAAAAAFEQHPGGPMGSCPAHPPGWAEGDGSQRDGRQRAVDQAHRDLGVPGRGCPVHVLHFMAQLQRLEVVGGCSSPLHHRGRQLKREAFALNRATINRQAALSFQGQGTKKESRKKRVALSETDKVWMLLSDLSLLAAANDLVARGRALRVEDVLPILSIRDKVVPRWLGYAFAFNYAPATVAVTPLYLLYHLLVVPILHMAALLLFAISEKNPYKRTDVKITYIILCLTAALDVLQVFVRQLLSRLMSMTTVPALCQTVASYNLIDTALWEANNGWIFKFASRMRSCFCRPQHYGYVGALVISDLVDARERDLASYRVFDAATDTNTTTSIEGVNEDGTHGRPIEPLSSNWTLSKELQEHCGVQVRNSLCNVAFDRSVLLWHIATDLCRRCSIGNADFVDDGGEQGALADEGVRLRRECAVAISDYMAHLLHVSPEMLMTGSRHYLISEAVEEVKYFFFKKKKKKNTLSQQDIEHFLAMEHKPVVNEEDDDNRVFHTEEASKLAKELMAMPDGTRWRLMFRVWLGMLCYSASMCRGNLHAKSLAEGGEFLTLVWLILGIKGAKCLTDKLQMPP</sequence>
<evidence type="ECO:0000313" key="3">
    <source>
        <dbReference type="EMBL" id="KAK1692473.1"/>
    </source>
</evidence>
<dbReference type="PANTHER" id="PTHR31325">
    <property type="entry name" value="OS01G0798800 PROTEIN-RELATED"/>
    <property type="match status" value="1"/>
</dbReference>
<dbReference type="Pfam" id="PF04578">
    <property type="entry name" value="DUF594"/>
    <property type="match status" value="1"/>
</dbReference>